<evidence type="ECO:0000313" key="1">
    <source>
        <dbReference type="EMBL" id="PNL62594.1"/>
    </source>
</evidence>
<dbReference type="Proteomes" id="UP000192511">
    <property type="component" value="Unassembled WGS sequence"/>
</dbReference>
<name>A0AAX0WW10_9GAMM</name>
<dbReference type="EMBL" id="NBTX02000004">
    <property type="protein sequence ID" value="PNL62594.1"/>
    <property type="molecule type" value="Genomic_DNA"/>
</dbReference>
<accession>A0AAX0WW10</accession>
<keyword evidence="2" id="KW-1185">Reference proteome</keyword>
<protein>
    <submittedName>
        <fullName evidence="1">Uncharacterized protein</fullName>
    </submittedName>
</protein>
<gene>
    <name evidence="1" type="ORF">A6J39_016040</name>
</gene>
<dbReference type="AlphaFoldDB" id="A0AAX0WW10"/>
<proteinExistence type="predicted"/>
<evidence type="ECO:0000313" key="2">
    <source>
        <dbReference type="Proteomes" id="UP000192511"/>
    </source>
</evidence>
<sequence>MQTIRIPFNILLISIVHNLNFQINQKQLIMFTSIEKNRKLEHSRLLKNITELHTLIYACRSSVLTSLKKENLVPDELSDLQEINWDLFVLEINSGSQRDQLKNRPHLDNAKLKVYVAQYEEYSAMYETIVQRINSGHNSLNGTNVDADYWFDWDYSESESREESFSPRK</sequence>
<comment type="caution">
    <text evidence="1">The sequence shown here is derived from an EMBL/GenBank/DDBJ whole genome shotgun (WGS) entry which is preliminary data.</text>
</comment>
<reference evidence="1" key="1">
    <citation type="submission" date="2017-12" db="EMBL/GenBank/DDBJ databases">
        <title>FDA dAtabase for Regulatory Grade micrObial Sequences (FDA-ARGOS): Supporting development and validation of Infectious Disease Dx tests.</title>
        <authorList>
            <person name="Kerrigan L."/>
            <person name="Tallon L.J."/>
            <person name="Sadzewicz L."/>
            <person name="Sengamalay N."/>
            <person name="Ott S."/>
            <person name="Godinez A."/>
            <person name="Nagaraj S."/>
            <person name="Vavikolanu K."/>
            <person name="Vyas G."/>
            <person name="Nadendla S."/>
            <person name="Aluvathingal J."/>
            <person name="Sichtig H."/>
        </authorList>
    </citation>
    <scope>NUCLEOTIDE SEQUENCE [LARGE SCALE GENOMIC DNA]</scope>
    <source>
        <strain evidence="1">FDAARGOS_200</strain>
    </source>
</reference>
<organism evidence="1 2">
    <name type="scientific">Legionella anisa</name>
    <dbReference type="NCBI Taxonomy" id="28082"/>
    <lineage>
        <taxon>Bacteria</taxon>
        <taxon>Pseudomonadati</taxon>
        <taxon>Pseudomonadota</taxon>
        <taxon>Gammaproteobacteria</taxon>
        <taxon>Legionellales</taxon>
        <taxon>Legionellaceae</taxon>
        <taxon>Legionella</taxon>
    </lineage>
</organism>